<feature type="transmembrane region" description="Helical" evidence="2">
    <location>
        <begin position="203"/>
        <end position="224"/>
    </location>
</feature>
<feature type="transmembrane region" description="Helical" evidence="2">
    <location>
        <begin position="24"/>
        <end position="42"/>
    </location>
</feature>
<organism evidence="4 5">
    <name type="scientific">Candidatus Aeolococcus gillhamiae</name>
    <dbReference type="NCBI Taxonomy" id="3127015"/>
    <lineage>
        <taxon>Bacteria</taxon>
        <taxon>Bacillati</taxon>
        <taxon>Candidatus Dormiibacterota</taxon>
        <taxon>Candidatus Dormibacteria</taxon>
        <taxon>Candidatus Aeolococcales</taxon>
        <taxon>Candidatus Aeolococcaceae</taxon>
        <taxon>Candidatus Aeolococcus</taxon>
    </lineage>
</organism>
<accession>A0A934K4U7</accession>
<evidence type="ECO:0000313" key="4">
    <source>
        <dbReference type="EMBL" id="PZR81643.1"/>
    </source>
</evidence>
<evidence type="ECO:0000313" key="5">
    <source>
        <dbReference type="Proteomes" id="UP000248724"/>
    </source>
</evidence>
<dbReference type="PANTHER" id="PTHR43317">
    <property type="entry name" value="THERMOSPERMINE SYNTHASE ACAULIS5"/>
    <property type="match status" value="1"/>
</dbReference>
<sequence length="675" mass="73084">MRGGADRPKPDRVGDVVITGRMRLVLYSALMLFTELALIRWLGSNVVYLAFFSNFVLLGSFLGIGAGFLRSRSRRDLSRLAPVALGALVVLVNVFPVTVQRSADQLIFFGGGSATSGAPAWLILPVIFLATAVVMACIGEGVGRSFQLYDPLEAYRLDILGSLAGIVAFSALSFAWAPPLAWGAVVTLLVALLQANRRWLLQGAALTAMLVFLGAETFTPRFSWSPYYKITQVRTSATNITIYVNGIPHQGTGDMLHDPNQVHGARQWPYQDAGPHNPLDSVLIVGAGNGNDVAVALAHGAKHVDAVEIDPRLYQIGVEHHPNQPYQDPRVTAHITDGREFLEHSAATYDLIVFALPDSLTLVSGQASLRLESYLFTTEAMQTARQHLRAGGSFSMYNTYREAWLVDRLAGTLQQVYGTTPCLRHYGLTSVVMTDSATAGTLTCQATWSPAPGAFIPAAATDDYPFLYLETPSLPSLYVWTLLLIAAAAVVFVRLSGGPLRPMGQFTDLFFMGAAFLLLETKSVVQFALLFGTTWFVNALVFIGVLVAVLVAIEITRRWRLRKPLLLYAALLLCLAIAWLVPPDSLLRLDLVPRFVCAVLLAFAPILIANLVFAQRFKDVAASVTAFGANLLGAMVGGILEYVSLLTGYRALLIIVAALYGLSLLTSPGLLRRGA</sequence>
<dbReference type="GO" id="GO:0006596">
    <property type="term" value="P:polyamine biosynthetic process"/>
    <property type="evidence" value="ECO:0007669"/>
    <property type="project" value="UniProtKB-KW"/>
</dbReference>
<reference evidence="4" key="2">
    <citation type="submission" date="2018-05" db="EMBL/GenBank/DDBJ databases">
        <authorList>
            <person name="Ferrari B."/>
        </authorList>
    </citation>
    <scope>NUCLEOTIDE SEQUENCE</scope>
    <source>
        <strain evidence="4">RRmetagenome_bin12</strain>
    </source>
</reference>
<evidence type="ECO:0000313" key="6">
    <source>
        <dbReference type="Proteomes" id="UP000606991"/>
    </source>
</evidence>
<dbReference type="Proteomes" id="UP000606991">
    <property type="component" value="Unassembled WGS sequence"/>
</dbReference>
<feature type="transmembrane region" description="Helical" evidence="2">
    <location>
        <begin position="535"/>
        <end position="553"/>
    </location>
</feature>
<comment type="caution">
    <text evidence="4">The sequence shown here is derived from an EMBL/GenBank/DDBJ whole genome shotgun (WGS) entry which is preliminary data.</text>
</comment>
<name>A0A2W5Z8N8_9BACT</name>
<accession>A0A2W5Z8N8</accession>
<proteinExistence type="predicted"/>
<dbReference type="EMBL" id="JAEKNS010000125">
    <property type="protein sequence ID" value="MBJ7595598.1"/>
    <property type="molecule type" value="Genomic_DNA"/>
</dbReference>
<dbReference type="PANTHER" id="PTHR43317:SF3">
    <property type="entry name" value="BLR2883 PROTEIN"/>
    <property type="match status" value="1"/>
</dbReference>
<dbReference type="Gene3D" id="3.40.50.150">
    <property type="entry name" value="Vaccinia Virus protein VP39"/>
    <property type="match status" value="1"/>
</dbReference>
<dbReference type="EMBL" id="QHBU01000102">
    <property type="protein sequence ID" value="PZR81643.1"/>
    <property type="molecule type" value="Genomic_DNA"/>
</dbReference>
<dbReference type="Proteomes" id="UP000248724">
    <property type="component" value="Unassembled WGS sequence"/>
</dbReference>
<keyword evidence="2" id="KW-0472">Membrane</keyword>
<evidence type="ECO:0000313" key="3">
    <source>
        <dbReference type="EMBL" id="MBJ7595598.1"/>
    </source>
</evidence>
<feature type="transmembrane region" description="Helical" evidence="2">
    <location>
        <begin position="565"/>
        <end position="581"/>
    </location>
</feature>
<gene>
    <name evidence="4" type="ORF">DLM65_05485</name>
    <name evidence="3" type="ORF">JF886_12200</name>
</gene>
<evidence type="ECO:0000256" key="1">
    <source>
        <dbReference type="ARBA" id="ARBA00023115"/>
    </source>
</evidence>
<feature type="transmembrane region" description="Helical" evidence="2">
    <location>
        <begin position="477"/>
        <end position="497"/>
    </location>
</feature>
<dbReference type="AlphaFoldDB" id="A0A2W5Z8N8"/>
<evidence type="ECO:0000256" key="2">
    <source>
        <dbReference type="SAM" id="Phobius"/>
    </source>
</evidence>
<dbReference type="Pfam" id="PF01564">
    <property type="entry name" value="Spermine_synth"/>
    <property type="match status" value="1"/>
</dbReference>
<dbReference type="SUPFAM" id="SSF53335">
    <property type="entry name" value="S-adenosyl-L-methionine-dependent methyltransferases"/>
    <property type="match status" value="1"/>
</dbReference>
<keyword evidence="1" id="KW-0620">Polyamine biosynthesis</keyword>
<reference evidence="3 6" key="3">
    <citation type="submission" date="2020-10" db="EMBL/GenBank/DDBJ databases">
        <title>Ca. Dormibacterota MAGs.</title>
        <authorList>
            <person name="Montgomery K."/>
        </authorList>
    </citation>
    <scope>NUCLEOTIDE SEQUENCE [LARGE SCALE GENOMIC DNA]</scope>
    <source>
        <strain evidence="3">SC8812_S17_18</strain>
    </source>
</reference>
<feature type="transmembrane region" description="Helical" evidence="2">
    <location>
        <begin position="119"/>
        <end position="142"/>
    </location>
</feature>
<feature type="transmembrane region" description="Helical" evidence="2">
    <location>
        <begin position="593"/>
        <end position="613"/>
    </location>
</feature>
<feature type="transmembrane region" description="Helical" evidence="2">
    <location>
        <begin position="649"/>
        <end position="671"/>
    </location>
</feature>
<feature type="transmembrane region" description="Helical" evidence="2">
    <location>
        <begin position="620"/>
        <end position="643"/>
    </location>
</feature>
<feature type="transmembrane region" description="Helical" evidence="2">
    <location>
        <begin position="48"/>
        <end position="68"/>
    </location>
</feature>
<dbReference type="CDD" id="cd02440">
    <property type="entry name" value="AdoMet_MTases"/>
    <property type="match status" value="1"/>
</dbReference>
<protein>
    <submittedName>
        <fullName evidence="4">Spermidine synthase</fullName>
    </submittedName>
</protein>
<feature type="transmembrane region" description="Helical" evidence="2">
    <location>
        <begin position="80"/>
        <end position="99"/>
    </location>
</feature>
<keyword evidence="2" id="KW-0812">Transmembrane</keyword>
<dbReference type="InterPro" id="IPR029063">
    <property type="entry name" value="SAM-dependent_MTases_sf"/>
</dbReference>
<feature type="transmembrane region" description="Helical" evidence="2">
    <location>
        <begin position="154"/>
        <end position="174"/>
    </location>
</feature>
<reference evidence="4 5" key="1">
    <citation type="journal article" date="2017" name="Nature">
        <title>Atmospheric trace gases support primary production in Antarctic desert surface soil.</title>
        <authorList>
            <person name="Ji M."/>
            <person name="Greening C."/>
            <person name="Vanwonterghem I."/>
            <person name="Carere C.R."/>
            <person name="Bay S.K."/>
            <person name="Steen J.A."/>
            <person name="Montgomery K."/>
            <person name="Lines T."/>
            <person name="Beardall J."/>
            <person name="van Dorst J."/>
            <person name="Snape I."/>
            <person name="Stott M.B."/>
            <person name="Hugenholtz P."/>
            <person name="Ferrari B.C."/>
        </authorList>
    </citation>
    <scope>NUCLEOTIDE SEQUENCE [LARGE SCALE GENOMIC DNA]</scope>
    <source>
        <strain evidence="4">RRmetagenome_bin12</strain>
    </source>
</reference>
<keyword evidence="2" id="KW-1133">Transmembrane helix</keyword>